<dbReference type="EMBL" id="PFWP01000070">
    <property type="protein sequence ID" value="PJA49156.1"/>
    <property type="molecule type" value="Genomic_DNA"/>
</dbReference>
<dbReference type="Proteomes" id="UP000230062">
    <property type="component" value="Unassembled WGS sequence"/>
</dbReference>
<dbReference type="SUPFAM" id="SSF82708">
    <property type="entry name" value="R3H domain"/>
    <property type="match status" value="1"/>
</dbReference>
<dbReference type="AlphaFoldDB" id="A0A2M7XKT9"/>
<dbReference type="InterPro" id="IPR034079">
    <property type="entry name" value="R3H_KhpB"/>
</dbReference>
<name>A0A2M7XKT9_9BACT</name>
<evidence type="ECO:0000313" key="3">
    <source>
        <dbReference type="EMBL" id="PJA49156.1"/>
    </source>
</evidence>
<dbReference type="SMART" id="SM00393">
    <property type="entry name" value="R3H"/>
    <property type="match status" value="1"/>
</dbReference>
<dbReference type="Gene3D" id="3.30.300.20">
    <property type="match status" value="1"/>
</dbReference>
<sequence>MDQQIKDLEKITKDLFSHLGFQVDFQIKKEAELVTIHLNSDEPGVLIGYHGQALNALQQMITLMAFKKFGQWVRILVDVEDYREKRKEVLERMAQSAAQKVKLSGQNEAFPPMSSFERRIIHLALADHPEVETISEGEGNQRHIIVKPASPSQGGPKS</sequence>
<dbReference type="InterPro" id="IPR036867">
    <property type="entry name" value="R3H_dom_sf"/>
</dbReference>
<dbReference type="CDD" id="cd02414">
    <property type="entry name" value="KH-II_Jag"/>
    <property type="match status" value="1"/>
</dbReference>
<dbReference type="InterPro" id="IPR001374">
    <property type="entry name" value="R3H_dom"/>
</dbReference>
<organism evidence="3 4">
    <name type="scientific">Candidatus Shapirobacteria bacterium CG_4_9_14_3_um_filter_39_13</name>
    <dbReference type="NCBI Taxonomy" id="1974479"/>
    <lineage>
        <taxon>Bacteria</taxon>
        <taxon>Candidatus Shapironibacteriota</taxon>
    </lineage>
</organism>
<dbReference type="Pfam" id="PF13083">
    <property type="entry name" value="KH_KhpA-B"/>
    <property type="match status" value="1"/>
</dbReference>
<dbReference type="CDD" id="cd02644">
    <property type="entry name" value="R3H_jag"/>
    <property type="match status" value="1"/>
</dbReference>
<dbReference type="GO" id="GO:0003723">
    <property type="term" value="F:RNA binding"/>
    <property type="evidence" value="ECO:0007669"/>
    <property type="project" value="InterPro"/>
</dbReference>
<dbReference type="PROSITE" id="PS51061">
    <property type="entry name" value="R3H"/>
    <property type="match status" value="1"/>
</dbReference>
<feature type="domain" description="R3H" evidence="2">
    <location>
        <begin position="84"/>
        <end position="150"/>
    </location>
</feature>
<dbReference type="PANTHER" id="PTHR35800:SF1">
    <property type="entry name" value="RNA-BINDING PROTEIN KHPB"/>
    <property type="match status" value="1"/>
</dbReference>
<evidence type="ECO:0000259" key="2">
    <source>
        <dbReference type="PROSITE" id="PS51061"/>
    </source>
</evidence>
<protein>
    <recommendedName>
        <fullName evidence="2">R3H domain-containing protein</fullName>
    </recommendedName>
</protein>
<dbReference type="Gene3D" id="3.30.1370.50">
    <property type="entry name" value="R3H-like domain"/>
    <property type="match status" value="1"/>
</dbReference>
<dbReference type="PANTHER" id="PTHR35800">
    <property type="entry name" value="PROTEIN JAG"/>
    <property type="match status" value="1"/>
</dbReference>
<dbReference type="InterPro" id="IPR015946">
    <property type="entry name" value="KH_dom-like_a/b"/>
</dbReference>
<accession>A0A2M7XKT9</accession>
<comment type="caution">
    <text evidence="3">The sequence shown here is derived from an EMBL/GenBank/DDBJ whole genome shotgun (WGS) entry which is preliminary data.</text>
</comment>
<dbReference type="InterPro" id="IPR039247">
    <property type="entry name" value="KhpB"/>
</dbReference>
<evidence type="ECO:0000313" key="4">
    <source>
        <dbReference type="Proteomes" id="UP000230062"/>
    </source>
</evidence>
<dbReference type="InterPro" id="IPR038008">
    <property type="entry name" value="Jag_KH"/>
</dbReference>
<dbReference type="Pfam" id="PF01424">
    <property type="entry name" value="R3H"/>
    <property type="match status" value="1"/>
</dbReference>
<gene>
    <name evidence="3" type="ORF">CO169_02665</name>
</gene>
<evidence type="ECO:0000256" key="1">
    <source>
        <dbReference type="SAM" id="MobiDB-lite"/>
    </source>
</evidence>
<feature type="region of interest" description="Disordered" evidence="1">
    <location>
        <begin position="136"/>
        <end position="158"/>
    </location>
</feature>
<proteinExistence type="predicted"/>
<reference evidence="4" key="1">
    <citation type="submission" date="2017-09" db="EMBL/GenBank/DDBJ databases">
        <title>Depth-based differentiation of microbial function through sediment-hosted aquifers and enrichment of novel symbionts in the deep terrestrial subsurface.</title>
        <authorList>
            <person name="Probst A.J."/>
            <person name="Ladd B."/>
            <person name="Jarett J.K."/>
            <person name="Geller-Mcgrath D.E."/>
            <person name="Sieber C.M.K."/>
            <person name="Emerson J.B."/>
            <person name="Anantharaman K."/>
            <person name="Thomas B.C."/>
            <person name="Malmstrom R."/>
            <person name="Stieglmeier M."/>
            <person name="Klingl A."/>
            <person name="Woyke T."/>
            <person name="Ryan C.M."/>
            <person name="Banfield J.F."/>
        </authorList>
    </citation>
    <scope>NUCLEOTIDE SEQUENCE [LARGE SCALE GENOMIC DNA]</scope>
</reference>